<accession>A0A6S8UCF4</accession>
<reference evidence="7" key="1">
    <citation type="submission" date="2021-01" db="EMBL/GenBank/DDBJ databases">
        <authorList>
            <person name="Corre E."/>
            <person name="Pelletier E."/>
            <person name="Niang G."/>
            <person name="Scheremetjew M."/>
            <person name="Finn R."/>
            <person name="Kale V."/>
            <person name="Holt S."/>
            <person name="Cochrane G."/>
            <person name="Meng A."/>
            <person name="Brown T."/>
            <person name="Cohen L."/>
        </authorList>
    </citation>
    <scope>NUCLEOTIDE SEQUENCE</scope>
    <source>
        <strain evidence="7">MM31A-1</strain>
    </source>
</reference>
<dbReference type="Gene3D" id="3.30.1600.10">
    <property type="entry name" value="SIR2/SIRT2 'Small Domain"/>
    <property type="match status" value="1"/>
</dbReference>
<dbReference type="SUPFAM" id="SSF52467">
    <property type="entry name" value="DHS-like NAD/FAD-binding domain"/>
    <property type="match status" value="1"/>
</dbReference>
<evidence type="ECO:0000313" key="7">
    <source>
        <dbReference type="EMBL" id="CAE0462760.1"/>
    </source>
</evidence>
<dbReference type="SUPFAM" id="SSF57667">
    <property type="entry name" value="beta-beta-alpha zinc fingers"/>
    <property type="match status" value="1"/>
</dbReference>
<dbReference type="AlphaFoldDB" id="A0A6S8UCF4"/>
<dbReference type="InterPro" id="IPR003000">
    <property type="entry name" value="Sirtuin"/>
</dbReference>
<dbReference type="PROSITE" id="PS50305">
    <property type="entry name" value="SIRTUIN"/>
    <property type="match status" value="1"/>
</dbReference>
<dbReference type="PROSITE" id="PS00028">
    <property type="entry name" value="ZINC_FINGER_C2H2_1"/>
    <property type="match status" value="1"/>
</dbReference>
<evidence type="ECO:0000259" key="5">
    <source>
        <dbReference type="PROSITE" id="PS50305"/>
    </source>
</evidence>
<dbReference type="PANTHER" id="PTHR11085">
    <property type="entry name" value="NAD-DEPENDENT PROTEIN DEACYLASE SIRTUIN-5, MITOCHONDRIAL-RELATED"/>
    <property type="match status" value="1"/>
</dbReference>
<dbReference type="PANTHER" id="PTHR11085:SF10">
    <property type="entry name" value="NAD-DEPENDENT PROTEIN DEACYLASE SIRTUIN-5, MITOCHONDRIAL-RELATED"/>
    <property type="match status" value="1"/>
</dbReference>
<keyword evidence="2" id="KW-0520">NAD</keyword>
<dbReference type="InterPro" id="IPR026591">
    <property type="entry name" value="Sirtuin_cat_small_dom_sf"/>
</dbReference>
<sequence>MMNKQNPKYWCHTCNIDLQSSKSLEEHNTGRRHANLSIGQAKPPKKERMPPPIDEADLFELISRGHFQNVVILTGAGVSTAAGIPDFRSPGGLFETLRTKFGKKYPFVYDSPETLLSRNFVTAHPDVYQYEILPLLEDLGKSFRSGSSSIQPTLTHRFCAWLNEKGWLRRVYTQNVDGLHLHPTLNIEKEKVVECHGSMIDGNPVLYGDDLPQRFYDCCDLDFDQIIPKNASDSSAGTVDLILVFGTSLQVFPFCAVPNLVPRGCTRVIVNRCLEHCLIEKEETPAYRRQMPRRVRIGKRRSVSMQNLWTGREGNTRWRQLLIESDCDDFVQRFNSVVNDESHEEERYVAR</sequence>
<dbReference type="EMBL" id="HBIO01009822">
    <property type="protein sequence ID" value="CAE0462760.1"/>
    <property type="molecule type" value="Transcribed_RNA"/>
</dbReference>
<evidence type="ECO:0000256" key="3">
    <source>
        <dbReference type="PROSITE-ProRule" id="PRU00236"/>
    </source>
</evidence>
<evidence type="ECO:0000256" key="2">
    <source>
        <dbReference type="ARBA" id="ARBA00023027"/>
    </source>
</evidence>
<comment type="caution">
    <text evidence="3">Lacks conserved residue(s) required for the propagation of feature annotation.</text>
</comment>
<feature type="domain" description="Deacetylase sirtuin-type" evidence="5">
    <location>
        <begin position="48"/>
        <end position="346"/>
    </location>
</feature>
<dbReference type="InterPro" id="IPR013087">
    <property type="entry name" value="Znf_C2H2_type"/>
</dbReference>
<evidence type="ECO:0000256" key="4">
    <source>
        <dbReference type="SAM" id="MobiDB-lite"/>
    </source>
</evidence>
<evidence type="ECO:0000256" key="1">
    <source>
        <dbReference type="ARBA" id="ARBA00022679"/>
    </source>
</evidence>
<dbReference type="GO" id="GO:0046872">
    <property type="term" value="F:metal ion binding"/>
    <property type="evidence" value="ECO:0007669"/>
    <property type="project" value="UniProtKB-KW"/>
</dbReference>
<dbReference type="InterPro" id="IPR026590">
    <property type="entry name" value="Ssirtuin_cat_dom"/>
</dbReference>
<gene>
    <name evidence="6" type="ORF">CDEB00056_LOCUS7600</name>
    <name evidence="7" type="ORF">CDEB00056_LOCUS7601</name>
</gene>
<organism evidence="7">
    <name type="scientific">Chaetoceros debilis</name>
    <dbReference type="NCBI Taxonomy" id="122233"/>
    <lineage>
        <taxon>Eukaryota</taxon>
        <taxon>Sar</taxon>
        <taxon>Stramenopiles</taxon>
        <taxon>Ochrophyta</taxon>
        <taxon>Bacillariophyta</taxon>
        <taxon>Coscinodiscophyceae</taxon>
        <taxon>Chaetocerotophycidae</taxon>
        <taxon>Chaetocerotales</taxon>
        <taxon>Chaetocerotaceae</taxon>
        <taxon>Chaetoceros</taxon>
    </lineage>
</organism>
<dbReference type="Pfam" id="PF12874">
    <property type="entry name" value="zf-met"/>
    <property type="match status" value="1"/>
</dbReference>
<protein>
    <recommendedName>
        <fullName evidence="5">Deacetylase sirtuin-type domain-containing protein</fullName>
    </recommendedName>
</protein>
<keyword evidence="1" id="KW-0808">Transferase</keyword>
<dbReference type="Gene3D" id="3.40.50.1220">
    <property type="entry name" value="TPP-binding domain"/>
    <property type="match status" value="2"/>
</dbReference>
<name>A0A6S8UCF4_9STRA</name>
<dbReference type="Pfam" id="PF02146">
    <property type="entry name" value="SIR2"/>
    <property type="match status" value="1"/>
</dbReference>
<dbReference type="GO" id="GO:0070403">
    <property type="term" value="F:NAD+ binding"/>
    <property type="evidence" value="ECO:0007669"/>
    <property type="project" value="InterPro"/>
</dbReference>
<evidence type="ECO:0000313" key="6">
    <source>
        <dbReference type="EMBL" id="CAE0462759.1"/>
    </source>
</evidence>
<feature type="region of interest" description="Disordered" evidence="4">
    <location>
        <begin position="25"/>
        <end position="51"/>
    </location>
</feature>
<proteinExistence type="predicted"/>
<dbReference type="InterPro" id="IPR050134">
    <property type="entry name" value="NAD-dep_sirtuin_deacylases"/>
</dbReference>
<dbReference type="Gene3D" id="3.30.160.60">
    <property type="entry name" value="Classic Zinc Finger"/>
    <property type="match status" value="1"/>
</dbReference>
<dbReference type="EMBL" id="HBIO01009821">
    <property type="protein sequence ID" value="CAE0462759.1"/>
    <property type="molecule type" value="Transcribed_RNA"/>
</dbReference>
<dbReference type="GO" id="GO:0017136">
    <property type="term" value="F:histone deacetylase activity, NAD-dependent"/>
    <property type="evidence" value="ECO:0007669"/>
    <property type="project" value="TreeGrafter"/>
</dbReference>
<dbReference type="GO" id="GO:0005634">
    <property type="term" value="C:nucleus"/>
    <property type="evidence" value="ECO:0007669"/>
    <property type="project" value="TreeGrafter"/>
</dbReference>
<dbReference type="InterPro" id="IPR036236">
    <property type="entry name" value="Znf_C2H2_sf"/>
</dbReference>
<dbReference type="InterPro" id="IPR029035">
    <property type="entry name" value="DHS-like_NAD/FAD-binding_dom"/>
</dbReference>